<dbReference type="GO" id="GO:0006355">
    <property type="term" value="P:regulation of DNA-templated transcription"/>
    <property type="evidence" value="ECO:0007669"/>
    <property type="project" value="InterPro"/>
</dbReference>
<protein>
    <submittedName>
        <fullName evidence="6">Response regulator transcription factor</fullName>
    </submittedName>
</protein>
<evidence type="ECO:0000313" key="7">
    <source>
        <dbReference type="Proteomes" id="UP001319200"/>
    </source>
</evidence>
<evidence type="ECO:0000256" key="3">
    <source>
        <dbReference type="PROSITE-ProRule" id="PRU00169"/>
    </source>
</evidence>
<dbReference type="PROSITE" id="PS50043">
    <property type="entry name" value="HTH_LUXR_2"/>
    <property type="match status" value="1"/>
</dbReference>
<dbReference type="Gene3D" id="3.40.50.2300">
    <property type="match status" value="1"/>
</dbReference>
<keyword evidence="7" id="KW-1185">Reference proteome</keyword>
<dbReference type="GO" id="GO:0003677">
    <property type="term" value="F:DNA binding"/>
    <property type="evidence" value="ECO:0007669"/>
    <property type="project" value="UniProtKB-KW"/>
</dbReference>
<feature type="domain" description="Response regulatory" evidence="5">
    <location>
        <begin position="1"/>
        <end position="112"/>
    </location>
</feature>
<dbReference type="SMART" id="SM00448">
    <property type="entry name" value="REC"/>
    <property type="match status" value="1"/>
</dbReference>
<accession>A0AAP2GIU5</accession>
<dbReference type="EMBL" id="JAHESF010000010">
    <property type="protein sequence ID" value="MBT1697641.1"/>
    <property type="molecule type" value="Genomic_DNA"/>
</dbReference>
<dbReference type="InterPro" id="IPR016032">
    <property type="entry name" value="Sig_transdc_resp-reg_C-effctor"/>
</dbReference>
<dbReference type="PROSITE" id="PS00622">
    <property type="entry name" value="HTH_LUXR_1"/>
    <property type="match status" value="1"/>
</dbReference>
<keyword evidence="1 3" id="KW-0597">Phosphoprotein</keyword>
<dbReference type="InterPro" id="IPR001789">
    <property type="entry name" value="Sig_transdc_resp-reg_receiver"/>
</dbReference>
<dbReference type="InterPro" id="IPR039420">
    <property type="entry name" value="WalR-like"/>
</dbReference>
<comment type="caution">
    <text evidence="6">The sequence shown here is derived from an EMBL/GenBank/DDBJ whole genome shotgun (WGS) entry which is preliminary data.</text>
</comment>
<dbReference type="InterPro" id="IPR058245">
    <property type="entry name" value="NreC/VraR/RcsB-like_REC"/>
</dbReference>
<dbReference type="SMART" id="SM00421">
    <property type="entry name" value="HTH_LUXR"/>
    <property type="match status" value="1"/>
</dbReference>
<dbReference type="CDD" id="cd06170">
    <property type="entry name" value="LuxR_C_like"/>
    <property type="match status" value="1"/>
</dbReference>
<dbReference type="Pfam" id="PF00072">
    <property type="entry name" value="Response_reg"/>
    <property type="match status" value="1"/>
</dbReference>
<dbReference type="PRINTS" id="PR00038">
    <property type="entry name" value="HTHLUXR"/>
</dbReference>
<dbReference type="InterPro" id="IPR011006">
    <property type="entry name" value="CheY-like_superfamily"/>
</dbReference>
<dbReference type="InterPro" id="IPR000792">
    <property type="entry name" value="Tscrpt_reg_LuxR_C"/>
</dbReference>
<dbReference type="GO" id="GO:0000160">
    <property type="term" value="P:phosphorelay signal transduction system"/>
    <property type="evidence" value="ECO:0007669"/>
    <property type="project" value="InterPro"/>
</dbReference>
<feature type="modified residue" description="4-aspartylphosphate" evidence="3">
    <location>
        <position position="46"/>
    </location>
</feature>
<dbReference type="SUPFAM" id="SSF52172">
    <property type="entry name" value="CheY-like"/>
    <property type="match status" value="1"/>
</dbReference>
<dbReference type="AlphaFoldDB" id="A0AAP2GIU5"/>
<feature type="domain" description="HTH luxR-type" evidence="4">
    <location>
        <begin position="140"/>
        <end position="204"/>
    </location>
</feature>
<dbReference type="CDD" id="cd17535">
    <property type="entry name" value="REC_NarL-like"/>
    <property type="match status" value="1"/>
</dbReference>
<dbReference type="Proteomes" id="UP001319200">
    <property type="component" value="Unassembled WGS sequence"/>
</dbReference>
<organism evidence="6 7">
    <name type="scientific">Chryseosolibacter histidini</name>
    <dbReference type="NCBI Taxonomy" id="2782349"/>
    <lineage>
        <taxon>Bacteria</taxon>
        <taxon>Pseudomonadati</taxon>
        <taxon>Bacteroidota</taxon>
        <taxon>Cytophagia</taxon>
        <taxon>Cytophagales</taxon>
        <taxon>Chryseotaleaceae</taxon>
        <taxon>Chryseosolibacter</taxon>
    </lineage>
</organism>
<evidence type="ECO:0000259" key="5">
    <source>
        <dbReference type="PROSITE" id="PS50110"/>
    </source>
</evidence>
<dbReference type="Pfam" id="PF00196">
    <property type="entry name" value="GerE"/>
    <property type="match status" value="1"/>
</dbReference>
<dbReference type="PANTHER" id="PTHR43214">
    <property type="entry name" value="TWO-COMPONENT RESPONSE REGULATOR"/>
    <property type="match status" value="1"/>
</dbReference>
<dbReference type="PROSITE" id="PS50110">
    <property type="entry name" value="RESPONSE_REGULATORY"/>
    <property type="match status" value="1"/>
</dbReference>
<dbReference type="SUPFAM" id="SSF46894">
    <property type="entry name" value="C-terminal effector domain of the bipartite response regulators"/>
    <property type="match status" value="1"/>
</dbReference>
<proteinExistence type="predicted"/>
<evidence type="ECO:0000313" key="6">
    <source>
        <dbReference type="EMBL" id="MBT1697641.1"/>
    </source>
</evidence>
<keyword evidence="2" id="KW-0238">DNA-binding</keyword>
<reference evidence="6 7" key="1">
    <citation type="submission" date="2021-05" db="EMBL/GenBank/DDBJ databases">
        <title>A Polyphasic approach of four new species of the genus Ohtaekwangia: Ohtaekwangia histidinii sp. nov., Ohtaekwangia cretensis sp. nov., Ohtaekwangia indiensis sp. nov., Ohtaekwangia reichenbachii sp. nov. from diverse environment.</title>
        <authorList>
            <person name="Octaviana S."/>
        </authorList>
    </citation>
    <scope>NUCLEOTIDE SEQUENCE [LARGE SCALE GENOMIC DNA]</scope>
    <source>
        <strain evidence="6 7">PWU4</strain>
    </source>
</reference>
<name>A0AAP2GIU5_9BACT</name>
<dbReference type="PANTHER" id="PTHR43214:SF43">
    <property type="entry name" value="TWO-COMPONENT RESPONSE REGULATOR"/>
    <property type="match status" value="1"/>
</dbReference>
<evidence type="ECO:0000259" key="4">
    <source>
        <dbReference type="PROSITE" id="PS50043"/>
    </source>
</evidence>
<evidence type="ECO:0000256" key="2">
    <source>
        <dbReference type="ARBA" id="ARBA00023125"/>
    </source>
</evidence>
<gene>
    <name evidence="6" type="ORF">KK083_12185</name>
</gene>
<sequence length="204" mass="23339">MAKALKKELLEFYEIESVVVRNGGFDYYRELQRTDPADHPHVIIMDINMGTIDEGIHATRKIKDLFPQIHVVMFTISDTDELIFEAFKAGALGYLLKNEKPSFILKTIIDVYHGGSQMSPSIARKTITLLSREAAKKDGRVKKNDLLSDRELDVLRLVETGHTYEQIGRELFISIHTVKKHMKNVFSKLQVNNKIEALNKISKL</sequence>
<evidence type="ECO:0000256" key="1">
    <source>
        <dbReference type="ARBA" id="ARBA00022553"/>
    </source>
</evidence>